<dbReference type="Proteomes" id="UP000790377">
    <property type="component" value="Unassembled WGS sequence"/>
</dbReference>
<accession>A0ACB7ZSK1</accession>
<reference evidence="1" key="1">
    <citation type="journal article" date="2021" name="New Phytol.">
        <title>Evolutionary innovations through gain and loss of genes in the ectomycorrhizal Boletales.</title>
        <authorList>
            <person name="Wu G."/>
            <person name="Miyauchi S."/>
            <person name="Morin E."/>
            <person name="Kuo A."/>
            <person name="Drula E."/>
            <person name="Varga T."/>
            <person name="Kohler A."/>
            <person name="Feng B."/>
            <person name="Cao Y."/>
            <person name="Lipzen A."/>
            <person name="Daum C."/>
            <person name="Hundley H."/>
            <person name="Pangilinan J."/>
            <person name="Johnson J."/>
            <person name="Barry K."/>
            <person name="LaButti K."/>
            <person name="Ng V."/>
            <person name="Ahrendt S."/>
            <person name="Min B."/>
            <person name="Choi I.G."/>
            <person name="Park H."/>
            <person name="Plett J.M."/>
            <person name="Magnuson J."/>
            <person name="Spatafora J.W."/>
            <person name="Nagy L.G."/>
            <person name="Henrissat B."/>
            <person name="Grigoriev I.V."/>
            <person name="Yang Z.L."/>
            <person name="Xu J."/>
            <person name="Martin F.M."/>
        </authorList>
    </citation>
    <scope>NUCLEOTIDE SEQUENCE</scope>
    <source>
        <strain evidence="1">ATCC 28755</strain>
    </source>
</reference>
<dbReference type="EMBL" id="MU268830">
    <property type="protein sequence ID" value="KAH7903662.1"/>
    <property type="molecule type" value="Genomic_DNA"/>
</dbReference>
<gene>
    <name evidence="1" type="ORF">BJ138DRAFT_1167798</name>
</gene>
<name>A0ACB7ZSK1_9AGAM</name>
<evidence type="ECO:0000313" key="1">
    <source>
        <dbReference type="EMBL" id="KAH7903662.1"/>
    </source>
</evidence>
<keyword evidence="2" id="KW-1185">Reference proteome</keyword>
<protein>
    <submittedName>
        <fullName evidence="1">Uncharacterized protein</fullName>
    </submittedName>
</protein>
<sequence length="225" mass="24419">MAPRPRAKCQICEVNESKYTCATCKTTLYCSVPCYKQHKELCAGSVNDTGGSKTLVPDGSIPSLPSTSTPLIPKSHEDNADPDDPPLEEPKALRPLTSLNWPYVPEESAFPDPLKRDDPKALQLHQYEAIATSPAIRAVLESNPRLPALLIEIDKLRGPEREDALQRALGVDSRRLNEPHQLRSADNGGGDQGDMNMLRALAEAVEAAARGGKEGVLGLDWDDSS</sequence>
<comment type="caution">
    <text evidence="1">The sequence shown here is derived from an EMBL/GenBank/DDBJ whole genome shotgun (WGS) entry which is preliminary data.</text>
</comment>
<proteinExistence type="predicted"/>
<organism evidence="1 2">
    <name type="scientific">Hygrophoropsis aurantiaca</name>
    <dbReference type="NCBI Taxonomy" id="72124"/>
    <lineage>
        <taxon>Eukaryota</taxon>
        <taxon>Fungi</taxon>
        <taxon>Dikarya</taxon>
        <taxon>Basidiomycota</taxon>
        <taxon>Agaricomycotina</taxon>
        <taxon>Agaricomycetes</taxon>
        <taxon>Agaricomycetidae</taxon>
        <taxon>Boletales</taxon>
        <taxon>Coniophorineae</taxon>
        <taxon>Hygrophoropsidaceae</taxon>
        <taxon>Hygrophoropsis</taxon>
    </lineage>
</organism>
<evidence type="ECO:0000313" key="2">
    <source>
        <dbReference type="Proteomes" id="UP000790377"/>
    </source>
</evidence>